<proteinExistence type="predicted"/>
<dbReference type="Proteomes" id="UP000095281">
    <property type="component" value="Unplaced"/>
</dbReference>
<accession>A0A1I8BBW8</accession>
<feature type="coiled-coil region" evidence="1">
    <location>
        <begin position="305"/>
        <end position="338"/>
    </location>
</feature>
<dbReference type="AlphaFoldDB" id="A0A1I8BBW8"/>
<organism evidence="3 4">
    <name type="scientific">Meloidogyne hapla</name>
    <name type="common">Root-knot nematode worm</name>
    <dbReference type="NCBI Taxonomy" id="6305"/>
    <lineage>
        <taxon>Eukaryota</taxon>
        <taxon>Metazoa</taxon>
        <taxon>Ecdysozoa</taxon>
        <taxon>Nematoda</taxon>
        <taxon>Chromadorea</taxon>
        <taxon>Rhabditida</taxon>
        <taxon>Tylenchina</taxon>
        <taxon>Tylenchomorpha</taxon>
        <taxon>Tylenchoidea</taxon>
        <taxon>Meloidogynidae</taxon>
        <taxon>Meloidogyninae</taxon>
        <taxon>Meloidogyne</taxon>
    </lineage>
</organism>
<feature type="compositionally biased region" description="Acidic residues" evidence="2">
    <location>
        <begin position="1"/>
        <end position="10"/>
    </location>
</feature>
<evidence type="ECO:0000313" key="3">
    <source>
        <dbReference type="Proteomes" id="UP000095281"/>
    </source>
</evidence>
<feature type="compositionally biased region" description="Basic and acidic residues" evidence="2">
    <location>
        <begin position="11"/>
        <end position="26"/>
    </location>
</feature>
<dbReference type="WBParaSite" id="MhA1_Contig194.frz3.gene42">
    <property type="protein sequence ID" value="MhA1_Contig194.frz3.gene42"/>
    <property type="gene ID" value="MhA1_Contig194.frz3.gene42"/>
</dbReference>
<reference evidence="4" key="1">
    <citation type="submission" date="2016-11" db="UniProtKB">
        <authorList>
            <consortium name="WormBaseParasite"/>
        </authorList>
    </citation>
    <scope>IDENTIFICATION</scope>
</reference>
<dbReference type="Pfam" id="PF00402">
    <property type="entry name" value="Calponin"/>
    <property type="match status" value="1"/>
</dbReference>
<name>A0A1I8BBW8_MELHA</name>
<evidence type="ECO:0000313" key="4">
    <source>
        <dbReference type="WBParaSite" id="MhA1_Contig194.frz3.gene42"/>
    </source>
</evidence>
<feature type="compositionally biased region" description="Acidic residues" evidence="2">
    <location>
        <begin position="27"/>
        <end position="39"/>
    </location>
</feature>
<keyword evidence="1" id="KW-0175">Coiled coil</keyword>
<dbReference type="OMA" id="MNCPQLR"/>
<evidence type="ECO:0000256" key="1">
    <source>
        <dbReference type="SAM" id="Coils"/>
    </source>
</evidence>
<sequence length="348" mass="40486">MSNSENEDEDNKNKNDEVEDNSKLDDQEQNEEEEDDDDVNNFYTSEEYEEERRRERITLLERLRRVREPHLRRKMVLSEPCIPWEYGSNKYESQKGMGAFGQGRDTTIKIYSTKALHGSNSSIIPRFYRASSVTQSGQSPFGAIREQVTRVVEHEGEPKKRCQEILTDPKQTERILTLWNQPNLEAKYKNPQFGSKRQIIAKSVGGRQFTKKELIESKAALPRLCRVDETSAARDGREAIKGMSTGYVPLRQVTTQISGLDRTEKDQLESNKCLSWLGGQLLLQTQSKTGGFQKLRDVVSTNYYIKEINKRRKTFENKRNLEEEKLTEKLQKIELTEEYVENEEEIDE</sequence>
<protein>
    <submittedName>
        <fullName evidence="4">Uncharacterized protein</fullName>
    </submittedName>
</protein>
<dbReference type="PROSITE" id="PS51122">
    <property type="entry name" value="CALPONIN_2"/>
    <property type="match status" value="1"/>
</dbReference>
<dbReference type="InterPro" id="IPR000557">
    <property type="entry name" value="Calponin_repeat"/>
</dbReference>
<feature type="region of interest" description="Disordered" evidence="2">
    <location>
        <begin position="1"/>
        <end position="53"/>
    </location>
</feature>
<keyword evidence="3" id="KW-1185">Reference proteome</keyword>
<evidence type="ECO:0000256" key="2">
    <source>
        <dbReference type="SAM" id="MobiDB-lite"/>
    </source>
</evidence>